<proteinExistence type="predicted"/>
<dbReference type="InterPro" id="IPR002514">
    <property type="entry name" value="Transposase_8"/>
</dbReference>
<dbReference type="GO" id="GO:0004803">
    <property type="term" value="F:transposase activity"/>
    <property type="evidence" value="ECO:0007669"/>
    <property type="project" value="InterPro"/>
</dbReference>
<evidence type="ECO:0000256" key="1">
    <source>
        <dbReference type="SAM" id="Coils"/>
    </source>
</evidence>
<dbReference type="Gene3D" id="1.10.10.60">
    <property type="entry name" value="Homeodomain-like"/>
    <property type="match status" value="1"/>
</dbReference>
<dbReference type="SUPFAM" id="SSF46689">
    <property type="entry name" value="Homeodomain-like"/>
    <property type="match status" value="1"/>
</dbReference>
<keyword evidence="1" id="KW-0175">Coiled coil</keyword>
<sequence>MAGSRYSDEFKEQIVAEVIEKSRPVSEVAKAYGLVPQTAGNWVNKWRRTHPDSSGEELTSAELAELRKVKAQLREAQMEIEFLKKAAAFFARESR</sequence>
<name>A0A7T0LLW0_9ACTO</name>
<dbReference type="RefSeq" id="WP_166855145.1">
    <property type="nucleotide sequence ID" value="NZ_CP063989.1"/>
</dbReference>
<keyword evidence="3" id="KW-1185">Reference proteome</keyword>
<dbReference type="AlphaFoldDB" id="A0A7T0LLW0"/>
<protein>
    <submittedName>
        <fullName evidence="2">Transposase</fullName>
    </submittedName>
</protein>
<dbReference type="GO" id="GO:0003677">
    <property type="term" value="F:DNA binding"/>
    <property type="evidence" value="ECO:0007669"/>
    <property type="project" value="InterPro"/>
</dbReference>
<dbReference type="EMBL" id="CP063989">
    <property type="protein sequence ID" value="QPL06017.1"/>
    <property type="molecule type" value="Genomic_DNA"/>
</dbReference>
<dbReference type="GO" id="GO:0006313">
    <property type="term" value="P:DNA transposition"/>
    <property type="evidence" value="ECO:0007669"/>
    <property type="project" value="InterPro"/>
</dbReference>
<organism evidence="2 3">
    <name type="scientific">Actinomyces respiraculi</name>
    <dbReference type="NCBI Taxonomy" id="2744574"/>
    <lineage>
        <taxon>Bacteria</taxon>
        <taxon>Bacillati</taxon>
        <taxon>Actinomycetota</taxon>
        <taxon>Actinomycetes</taxon>
        <taxon>Actinomycetales</taxon>
        <taxon>Actinomycetaceae</taxon>
        <taxon>Actinomyces</taxon>
    </lineage>
</organism>
<accession>A0A7T0LLW0</accession>
<gene>
    <name evidence="2" type="ORF">ID810_03460</name>
</gene>
<dbReference type="KEGG" id="arep:ID810_03460"/>
<dbReference type="Proteomes" id="UP000594637">
    <property type="component" value="Chromosome"/>
</dbReference>
<evidence type="ECO:0000313" key="3">
    <source>
        <dbReference type="Proteomes" id="UP000594637"/>
    </source>
</evidence>
<reference evidence="2 3" key="1">
    <citation type="submission" date="2020-11" db="EMBL/GenBank/DDBJ databases">
        <title>Actinomyces sp. ZJ750.</title>
        <authorList>
            <person name="Zhou J."/>
        </authorList>
    </citation>
    <scope>NUCLEOTIDE SEQUENCE [LARGE SCALE GENOMIC DNA]</scope>
    <source>
        <strain evidence="2 3">ZJ750</strain>
    </source>
</reference>
<dbReference type="Pfam" id="PF01527">
    <property type="entry name" value="HTH_Tnp_1"/>
    <property type="match status" value="1"/>
</dbReference>
<dbReference type="InterPro" id="IPR009057">
    <property type="entry name" value="Homeodomain-like_sf"/>
</dbReference>
<feature type="coiled-coil region" evidence="1">
    <location>
        <begin position="66"/>
        <end position="93"/>
    </location>
</feature>
<evidence type="ECO:0000313" key="2">
    <source>
        <dbReference type="EMBL" id="QPL06017.1"/>
    </source>
</evidence>